<evidence type="ECO:0000256" key="4">
    <source>
        <dbReference type="ARBA" id="ARBA00022847"/>
    </source>
</evidence>
<feature type="transmembrane region" description="Helical" evidence="8">
    <location>
        <begin position="303"/>
        <end position="331"/>
    </location>
</feature>
<evidence type="ECO:0000313" key="10">
    <source>
        <dbReference type="Proteomes" id="UP001201701"/>
    </source>
</evidence>
<name>A0ABS9QN38_9HYPH</name>
<accession>A0ABS9QN38</accession>
<evidence type="ECO:0000256" key="8">
    <source>
        <dbReference type="SAM" id="Phobius"/>
    </source>
</evidence>
<keyword evidence="6 8" id="KW-0472">Membrane</keyword>
<dbReference type="RefSeq" id="WP_239369772.1">
    <property type="nucleotide sequence ID" value="NZ_JAKREW010000037.1"/>
</dbReference>
<feature type="transmembrane region" description="Helical" evidence="8">
    <location>
        <begin position="259"/>
        <end position="283"/>
    </location>
</feature>
<proteinExistence type="predicted"/>
<feature type="transmembrane region" description="Helical" evidence="8">
    <location>
        <begin position="164"/>
        <end position="183"/>
    </location>
</feature>
<feature type="compositionally biased region" description="Polar residues" evidence="7">
    <location>
        <begin position="1"/>
        <end position="11"/>
    </location>
</feature>
<evidence type="ECO:0000256" key="6">
    <source>
        <dbReference type="ARBA" id="ARBA00023136"/>
    </source>
</evidence>
<keyword evidence="4" id="KW-0769">Symport</keyword>
<keyword evidence="2" id="KW-0813">Transport</keyword>
<evidence type="ECO:0000256" key="3">
    <source>
        <dbReference type="ARBA" id="ARBA00022692"/>
    </source>
</evidence>
<organism evidence="9 10">
    <name type="scientific">Mesorhizobium retamae</name>
    <dbReference type="NCBI Taxonomy" id="2912854"/>
    <lineage>
        <taxon>Bacteria</taxon>
        <taxon>Pseudomonadati</taxon>
        <taxon>Pseudomonadota</taxon>
        <taxon>Alphaproteobacteria</taxon>
        <taxon>Hyphomicrobiales</taxon>
        <taxon>Phyllobacteriaceae</taxon>
        <taxon>Mesorhizobium</taxon>
    </lineage>
</organism>
<feature type="transmembrane region" description="Helical" evidence="8">
    <location>
        <begin position="378"/>
        <end position="399"/>
    </location>
</feature>
<dbReference type="InterPro" id="IPR001046">
    <property type="entry name" value="NRAMP_fam"/>
</dbReference>
<keyword evidence="10" id="KW-1185">Reference proteome</keyword>
<feature type="transmembrane region" description="Helical" evidence="8">
    <location>
        <begin position="203"/>
        <end position="222"/>
    </location>
</feature>
<feature type="transmembrane region" description="Helical" evidence="8">
    <location>
        <begin position="420"/>
        <end position="439"/>
    </location>
</feature>
<gene>
    <name evidence="9" type="ORF">L4923_24770</name>
</gene>
<dbReference type="PANTHER" id="PTHR11706">
    <property type="entry name" value="SOLUTE CARRIER PROTEIN FAMILY 11 MEMBER"/>
    <property type="match status" value="1"/>
</dbReference>
<sequence length="440" mass="46031">MGASDSTSASGPLSDRDPVVEPSKPRLLKMLGPGLVTGASDDDPSGIATYSQAGAQFGYGVSWSLVLTYPLMVAVQMISARVGRTTGHGIAGNIARSYPRWVAYAITVPLLVANVVNVAANLGAMGDALKLLVGGWQLLYVVLFGLICIAMQVLLAYKRYVAVLKWLALALLAYVATLFVAKVDWLAMAKGLVIPHPSLDPSYLSIVVAIFGTTISPYLFFWQASQEAEDLKEKPRREPLVERPSQADRAEERIALDTMVGMAISNLIALAIMTTTAATLHVAGTTDIESSVDAAKALEPVAGSAATLIFAVGIIGTGILAVPVLAGSAAYAVAEAARWPVGLSRKPREAKAFYATVTIATAIGIGLNFTPIEPIKALVWSAVINGVVAVPVMAILMLLASDPKIMKEFVIGAGLKILGWLATIVMAAAVVGMAVTSFLG</sequence>
<feature type="transmembrane region" description="Helical" evidence="8">
    <location>
        <begin position="136"/>
        <end position="157"/>
    </location>
</feature>
<evidence type="ECO:0000256" key="7">
    <source>
        <dbReference type="SAM" id="MobiDB-lite"/>
    </source>
</evidence>
<dbReference type="Pfam" id="PF01566">
    <property type="entry name" value="Nramp"/>
    <property type="match status" value="1"/>
</dbReference>
<dbReference type="EMBL" id="JAKREW010000037">
    <property type="protein sequence ID" value="MCG7508258.1"/>
    <property type="molecule type" value="Genomic_DNA"/>
</dbReference>
<protein>
    <submittedName>
        <fullName evidence="9">Divalent metal cation transporter</fullName>
    </submittedName>
</protein>
<evidence type="ECO:0000256" key="2">
    <source>
        <dbReference type="ARBA" id="ARBA00022448"/>
    </source>
</evidence>
<feature type="transmembrane region" description="Helical" evidence="8">
    <location>
        <begin position="352"/>
        <end position="372"/>
    </location>
</feature>
<feature type="region of interest" description="Disordered" evidence="7">
    <location>
        <begin position="1"/>
        <end position="24"/>
    </location>
</feature>
<dbReference type="PANTHER" id="PTHR11706:SF33">
    <property type="entry name" value="NATURAL RESISTANCE-ASSOCIATED MACROPHAGE PROTEIN 2"/>
    <property type="match status" value="1"/>
</dbReference>
<comment type="caution">
    <text evidence="9">The sequence shown here is derived from an EMBL/GenBank/DDBJ whole genome shotgun (WGS) entry which is preliminary data.</text>
</comment>
<keyword evidence="5 8" id="KW-1133">Transmembrane helix</keyword>
<evidence type="ECO:0000256" key="5">
    <source>
        <dbReference type="ARBA" id="ARBA00022989"/>
    </source>
</evidence>
<keyword evidence="3 8" id="KW-0812">Transmembrane</keyword>
<feature type="transmembrane region" description="Helical" evidence="8">
    <location>
        <begin position="61"/>
        <end position="80"/>
    </location>
</feature>
<feature type="transmembrane region" description="Helical" evidence="8">
    <location>
        <begin position="101"/>
        <end position="124"/>
    </location>
</feature>
<dbReference type="Proteomes" id="UP001201701">
    <property type="component" value="Unassembled WGS sequence"/>
</dbReference>
<comment type="subcellular location">
    <subcellularLocation>
        <location evidence="1">Membrane</location>
        <topology evidence="1">Multi-pass membrane protein</topology>
    </subcellularLocation>
</comment>
<evidence type="ECO:0000313" key="9">
    <source>
        <dbReference type="EMBL" id="MCG7508258.1"/>
    </source>
</evidence>
<reference evidence="9 10" key="1">
    <citation type="submission" date="2022-02" db="EMBL/GenBank/DDBJ databases">
        <title>Draft genome sequence of Mezorhizobium retamae strain IRAMC:0171 isolated from Retama raetam nodules.</title>
        <authorList>
            <person name="Bengaied R."/>
            <person name="Sbissi I."/>
            <person name="Huber K."/>
            <person name="Ghodbane F."/>
            <person name="Nouioui I."/>
            <person name="Tarhouni M."/>
            <person name="Gtari M."/>
        </authorList>
    </citation>
    <scope>NUCLEOTIDE SEQUENCE [LARGE SCALE GENOMIC DNA]</scope>
    <source>
        <strain evidence="9 10">IRAMC:0171</strain>
    </source>
</reference>
<evidence type="ECO:0000256" key="1">
    <source>
        <dbReference type="ARBA" id="ARBA00004141"/>
    </source>
</evidence>